<name>A0ABT3H7M7_9HYPH</name>
<organism evidence="2 3">
    <name type="scientific">Rhodobium gokarnense</name>
    <dbReference type="NCBI Taxonomy" id="364296"/>
    <lineage>
        <taxon>Bacteria</taxon>
        <taxon>Pseudomonadati</taxon>
        <taxon>Pseudomonadota</taxon>
        <taxon>Alphaproteobacteria</taxon>
        <taxon>Hyphomicrobiales</taxon>
        <taxon>Rhodobiaceae</taxon>
        <taxon>Rhodobium</taxon>
    </lineage>
</organism>
<feature type="signal peptide" evidence="1">
    <location>
        <begin position="1"/>
        <end position="19"/>
    </location>
</feature>
<evidence type="ECO:0000313" key="2">
    <source>
        <dbReference type="EMBL" id="MCW2306393.1"/>
    </source>
</evidence>
<dbReference type="EMBL" id="JAOQNS010000002">
    <property type="protein sequence ID" value="MCW2306393.1"/>
    <property type="molecule type" value="Genomic_DNA"/>
</dbReference>
<comment type="caution">
    <text evidence="2">The sequence shown here is derived from an EMBL/GenBank/DDBJ whole genome shotgun (WGS) entry which is preliminary data.</text>
</comment>
<gene>
    <name evidence="2" type="ORF">M2319_000712</name>
</gene>
<sequence>MLRLLLGLMLLVGAAGAAAAQGPLVVIAATTGDGRYAAGTVIEDADAIGLAAGETLTLLAEDGTVTRVEGPREGAAAASADEAALPPGLSRIAGFVAGASGETNVLGASRRADGREGIAPQPDIWMINVDSSGERCVEAAPLTLWRKDALRPASVTVRGEREKLSEKSWPMGKATMELPARLSHDGDRLVLSIDGNPRRYTLHVRPDAIKADDWGGILRWMIDKDCKRQASLVITGLHSGRLK</sequence>
<reference evidence="3" key="1">
    <citation type="submission" date="2023-07" db="EMBL/GenBank/DDBJ databases">
        <title>Genome sequencing of Purple Non-Sulfur Bacteria from various extreme environments.</title>
        <authorList>
            <person name="Mayer M."/>
        </authorList>
    </citation>
    <scope>NUCLEOTIDE SEQUENCE [LARGE SCALE GENOMIC DNA]</scope>
    <source>
        <strain evidence="3">DSM 17935</strain>
    </source>
</reference>
<keyword evidence="3" id="KW-1185">Reference proteome</keyword>
<keyword evidence="1" id="KW-0732">Signal</keyword>
<feature type="chain" id="PRO_5047057143" evidence="1">
    <location>
        <begin position="20"/>
        <end position="243"/>
    </location>
</feature>
<protein>
    <submittedName>
        <fullName evidence="2">Uncharacterized protein</fullName>
    </submittedName>
</protein>
<evidence type="ECO:0000313" key="3">
    <source>
        <dbReference type="Proteomes" id="UP001209755"/>
    </source>
</evidence>
<evidence type="ECO:0000256" key="1">
    <source>
        <dbReference type="SAM" id="SignalP"/>
    </source>
</evidence>
<dbReference type="Proteomes" id="UP001209755">
    <property type="component" value="Unassembled WGS sequence"/>
</dbReference>
<accession>A0ABT3H7M7</accession>
<dbReference type="RefSeq" id="WP_264600063.1">
    <property type="nucleotide sequence ID" value="NZ_JAOQNS010000002.1"/>
</dbReference>
<proteinExistence type="predicted"/>